<dbReference type="SUPFAM" id="SSF56024">
    <property type="entry name" value="Phospholipase D/nuclease"/>
    <property type="match status" value="2"/>
</dbReference>
<reference evidence="3" key="2">
    <citation type="submission" date="2023-05" db="EMBL/GenBank/DDBJ databases">
        <authorList>
            <consortium name="Lawrence Berkeley National Laboratory"/>
            <person name="Steindorff A."/>
            <person name="Hensen N."/>
            <person name="Bonometti L."/>
            <person name="Westerberg I."/>
            <person name="Brannstrom I.O."/>
            <person name="Guillou S."/>
            <person name="Cros-Aarteil S."/>
            <person name="Calhoun S."/>
            <person name="Haridas S."/>
            <person name="Kuo A."/>
            <person name="Mondo S."/>
            <person name="Pangilinan J."/>
            <person name="Riley R."/>
            <person name="Labutti K."/>
            <person name="Andreopoulos B."/>
            <person name="Lipzen A."/>
            <person name="Chen C."/>
            <person name="Yanf M."/>
            <person name="Daum C."/>
            <person name="Ng V."/>
            <person name="Clum A."/>
            <person name="Ohm R."/>
            <person name="Martin F."/>
            <person name="Silar P."/>
            <person name="Natvig D."/>
            <person name="Lalanne C."/>
            <person name="Gautier V."/>
            <person name="Ament-Velasquez S.L."/>
            <person name="Kruys A."/>
            <person name="Hutchinson M.I."/>
            <person name="Powell A.J."/>
            <person name="Barry K."/>
            <person name="Miller A.N."/>
            <person name="Grigoriev I.V."/>
            <person name="Debuchy R."/>
            <person name="Gladieux P."/>
            <person name="Thoren M.H."/>
            <person name="Johannesson H."/>
        </authorList>
    </citation>
    <scope>NUCLEOTIDE SEQUENCE</scope>
    <source>
        <strain evidence="3">CBS 508.74</strain>
    </source>
</reference>
<dbReference type="GO" id="GO:0032049">
    <property type="term" value="P:cardiolipin biosynthetic process"/>
    <property type="evidence" value="ECO:0007669"/>
    <property type="project" value="UniProtKB-ARBA"/>
</dbReference>
<comment type="caution">
    <text evidence="3">The sequence shown here is derived from an EMBL/GenBank/DDBJ whole genome shotgun (WGS) entry which is preliminary data.</text>
</comment>
<keyword evidence="4" id="KW-1185">Reference proteome</keyword>
<feature type="region of interest" description="Disordered" evidence="1">
    <location>
        <begin position="304"/>
        <end position="349"/>
    </location>
</feature>
<evidence type="ECO:0000259" key="2">
    <source>
        <dbReference type="PROSITE" id="PS50035"/>
    </source>
</evidence>
<dbReference type="PANTHER" id="PTHR21248">
    <property type="entry name" value="CARDIOLIPIN SYNTHASE"/>
    <property type="match status" value="1"/>
</dbReference>
<evidence type="ECO:0000313" key="3">
    <source>
        <dbReference type="EMBL" id="KAK4109045.1"/>
    </source>
</evidence>
<dbReference type="PANTHER" id="PTHR21248:SF22">
    <property type="entry name" value="PHOSPHOLIPASE D"/>
    <property type="match status" value="1"/>
</dbReference>
<dbReference type="Gene3D" id="3.30.870.10">
    <property type="entry name" value="Endonuclease Chain A"/>
    <property type="match status" value="2"/>
</dbReference>
<organism evidence="3 4">
    <name type="scientific">Canariomyces notabilis</name>
    <dbReference type="NCBI Taxonomy" id="2074819"/>
    <lineage>
        <taxon>Eukaryota</taxon>
        <taxon>Fungi</taxon>
        <taxon>Dikarya</taxon>
        <taxon>Ascomycota</taxon>
        <taxon>Pezizomycotina</taxon>
        <taxon>Sordariomycetes</taxon>
        <taxon>Sordariomycetidae</taxon>
        <taxon>Sordariales</taxon>
        <taxon>Chaetomiaceae</taxon>
        <taxon>Canariomyces</taxon>
    </lineage>
</organism>
<dbReference type="InterPro" id="IPR001736">
    <property type="entry name" value="PLipase_D/transphosphatidylase"/>
</dbReference>
<protein>
    <submittedName>
        <fullName evidence="3">IQ calmodulin-binding motif protein</fullName>
    </submittedName>
</protein>
<evidence type="ECO:0000256" key="1">
    <source>
        <dbReference type="SAM" id="MobiDB-lite"/>
    </source>
</evidence>
<dbReference type="GO" id="GO:0030572">
    <property type="term" value="F:phosphatidyltransferase activity"/>
    <property type="evidence" value="ECO:0007669"/>
    <property type="project" value="UniProtKB-ARBA"/>
</dbReference>
<dbReference type="PROSITE" id="PS50035">
    <property type="entry name" value="PLD"/>
    <property type="match status" value="2"/>
</dbReference>
<dbReference type="CDD" id="cd00138">
    <property type="entry name" value="PLDc_SF"/>
    <property type="match status" value="2"/>
</dbReference>
<dbReference type="RefSeq" id="XP_064666615.1">
    <property type="nucleotide sequence ID" value="XM_064813840.1"/>
</dbReference>
<accession>A0AAN6T8E5</accession>
<sequence>MARHQQAQQPNDQISDRLIRLCTSSESVSSLLAKDPDLAPGDAWEKLYGDRTLKAAQERRDTNGTIESISAPLDELEKATLCGKWGPTQPSELFLKIYHDALCTLEDDPFRGMVSPSLMGSCGTVPLTVISVMPDIVRHMSNVIVRAEREVFLATNYWQNSTASKYITNAIRELDRRAGSRGTKVVLKILYDRGSPRQLIEPHYIVSEREATGKNVNLPHPSEIPNIDMEVMNFHTPLLGTFHAKYMVVDRKIALLQSNNIQDNDNLEMLVHLEGPIVDSIYDMALISWHKPMVPPLPSHDCPATHGGVWPSGKGTLGADQPAREQPSDRNQQPSQPLPPHTADDPHYDDDIAGEVARIQASLSPKPGETHMEAVTRLLNHTINEGFPGDPKAPKGERMTPYITHQADTLYPMALVNRAPYGPPTHRSLWTPQNAAWLSALRNAQNSVLIVSPTLNASPLIPAIREACERGVDVYCYICLSYNDAGELLPKQGGHNEGVAASLHASLSSDSARSRLHYKWYVAKDQTVPLVQSKRLRSSHVKLMIVDGRVAVQGNGNQDTQSWFHSQEVNLLVDSEELCAEWMSALERNQNTAVFGAVDKEDGVWRDEEGREADGAVGVDVGRFAWLKGAKGAVKRVRGTGGF</sequence>
<dbReference type="GeneID" id="89937965"/>
<evidence type="ECO:0000313" key="4">
    <source>
        <dbReference type="Proteomes" id="UP001302812"/>
    </source>
</evidence>
<reference evidence="3" key="1">
    <citation type="journal article" date="2023" name="Mol. Phylogenet. Evol.">
        <title>Genome-scale phylogeny and comparative genomics of the fungal order Sordariales.</title>
        <authorList>
            <person name="Hensen N."/>
            <person name="Bonometti L."/>
            <person name="Westerberg I."/>
            <person name="Brannstrom I.O."/>
            <person name="Guillou S."/>
            <person name="Cros-Aarteil S."/>
            <person name="Calhoun S."/>
            <person name="Haridas S."/>
            <person name="Kuo A."/>
            <person name="Mondo S."/>
            <person name="Pangilinan J."/>
            <person name="Riley R."/>
            <person name="LaButti K."/>
            <person name="Andreopoulos B."/>
            <person name="Lipzen A."/>
            <person name="Chen C."/>
            <person name="Yan M."/>
            <person name="Daum C."/>
            <person name="Ng V."/>
            <person name="Clum A."/>
            <person name="Steindorff A."/>
            <person name="Ohm R.A."/>
            <person name="Martin F."/>
            <person name="Silar P."/>
            <person name="Natvig D.O."/>
            <person name="Lalanne C."/>
            <person name="Gautier V."/>
            <person name="Ament-Velasquez S.L."/>
            <person name="Kruys A."/>
            <person name="Hutchinson M.I."/>
            <person name="Powell A.J."/>
            <person name="Barry K."/>
            <person name="Miller A.N."/>
            <person name="Grigoriev I.V."/>
            <person name="Debuchy R."/>
            <person name="Gladieux P."/>
            <person name="Hiltunen Thoren M."/>
            <person name="Johannesson H."/>
        </authorList>
    </citation>
    <scope>NUCLEOTIDE SEQUENCE</scope>
    <source>
        <strain evidence="3">CBS 508.74</strain>
    </source>
</reference>
<dbReference type="AlphaFoldDB" id="A0AAN6T8E5"/>
<dbReference type="EMBL" id="MU853358">
    <property type="protein sequence ID" value="KAK4109045.1"/>
    <property type="molecule type" value="Genomic_DNA"/>
</dbReference>
<gene>
    <name evidence="3" type="ORF">N656DRAFT_771229</name>
</gene>
<proteinExistence type="predicted"/>
<name>A0AAN6T8E5_9PEZI</name>
<feature type="domain" description="PLD phosphodiesterase" evidence="2">
    <location>
        <begin position="535"/>
        <end position="562"/>
    </location>
</feature>
<dbReference type="InterPro" id="IPR025202">
    <property type="entry name" value="PLD-like_dom"/>
</dbReference>
<dbReference type="Proteomes" id="UP001302812">
    <property type="component" value="Unassembled WGS sequence"/>
</dbReference>
<feature type="domain" description="PLD phosphodiesterase" evidence="2">
    <location>
        <begin position="238"/>
        <end position="265"/>
    </location>
</feature>
<dbReference type="Pfam" id="PF13091">
    <property type="entry name" value="PLDc_2"/>
    <property type="match status" value="1"/>
</dbReference>